<dbReference type="InterPro" id="IPR051046">
    <property type="entry name" value="MurCDEF_CellWall_CoF430Synth"/>
</dbReference>
<proteinExistence type="predicted"/>
<dbReference type="InterPro" id="IPR036615">
    <property type="entry name" value="Mur_ligase_C_dom_sf"/>
</dbReference>
<reference evidence="5" key="2">
    <citation type="submission" date="2022-10" db="EMBL/GenBank/DDBJ databases">
        <authorList>
            <person name="Trinh H.N."/>
        </authorList>
    </citation>
    <scope>NUCLEOTIDE SEQUENCE</scope>
    <source>
        <strain evidence="5">RN2-1</strain>
    </source>
</reference>
<dbReference type="EMBL" id="JAPDNT010000067">
    <property type="protein sequence ID" value="MCW3477914.1"/>
    <property type="molecule type" value="Genomic_DNA"/>
</dbReference>
<evidence type="ECO:0000256" key="1">
    <source>
        <dbReference type="ARBA" id="ARBA00022598"/>
    </source>
</evidence>
<keyword evidence="3" id="KW-0067">ATP-binding</keyword>
<organism evidence="5 6">
    <name type="scientific">Limobrevibacterium gyesilva</name>
    <dbReference type="NCBI Taxonomy" id="2991712"/>
    <lineage>
        <taxon>Bacteria</taxon>
        <taxon>Pseudomonadati</taxon>
        <taxon>Pseudomonadota</taxon>
        <taxon>Alphaproteobacteria</taxon>
        <taxon>Acetobacterales</taxon>
        <taxon>Acetobacteraceae</taxon>
        <taxon>Limobrevibacterium</taxon>
    </lineage>
</organism>
<dbReference type="InterPro" id="IPR004101">
    <property type="entry name" value="Mur_ligase_C"/>
</dbReference>
<reference evidence="5" key="1">
    <citation type="submission" date="2022-09" db="EMBL/GenBank/DDBJ databases">
        <title>Rhodovastum sp. nov. RN2-1 isolated from soil in Seongnam, South Korea.</title>
        <authorList>
            <person name="Le N.T."/>
        </authorList>
    </citation>
    <scope>NUCLEOTIDE SEQUENCE</scope>
    <source>
        <strain evidence="5">RN2-1</strain>
    </source>
</reference>
<dbReference type="Gene3D" id="3.90.190.20">
    <property type="entry name" value="Mur ligase, C-terminal domain"/>
    <property type="match status" value="1"/>
</dbReference>
<evidence type="ECO:0000313" key="6">
    <source>
        <dbReference type="Proteomes" id="UP001165679"/>
    </source>
</evidence>
<dbReference type="RefSeq" id="WP_283949951.1">
    <property type="nucleotide sequence ID" value="NZ_JAPDNT010000067.1"/>
</dbReference>
<dbReference type="PANTHER" id="PTHR43024">
    <property type="entry name" value="UDP-N-ACETYLMURAMOYL-TRIPEPTIDE--D-ALANYL-D-ALANINE LIGASE"/>
    <property type="match status" value="1"/>
</dbReference>
<dbReference type="PANTHER" id="PTHR43024:SF1">
    <property type="entry name" value="UDP-N-ACETYLMURAMOYL-TRIPEPTIDE--D-ALANYL-D-ALANINE LIGASE"/>
    <property type="match status" value="1"/>
</dbReference>
<gene>
    <name evidence="5" type="ORF">OL599_25570</name>
</gene>
<feature type="non-terminal residue" evidence="5">
    <location>
        <position position="1"/>
    </location>
</feature>
<evidence type="ECO:0000256" key="3">
    <source>
        <dbReference type="ARBA" id="ARBA00022840"/>
    </source>
</evidence>
<dbReference type="GO" id="GO:0005524">
    <property type="term" value="F:ATP binding"/>
    <property type="evidence" value="ECO:0007669"/>
    <property type="project" value="UniProtKB-KW"/>
</dbReference>
<keyword evidence="2" id="KW-0547">Nucleotide-binding</keyword>
<evidence type="ECO:0000313" key="5">
    <source>
        <dbReference type="EMBL" id="MCW3477914.1"/>
    </source>
</evidence>
<dbReference type="SUPFAM" id="SSF53244">
    <property type="entry name" value="MurD-like peptide ligases, peptide-binding domain"/>
    <property type="match status" value="1"/>
</dbReference>
<dbReference type="Pfam" id="PF02875">
    <property type="entry name" value="Mur_ligase_C"/>
    <property type="match status" value="1"/>
</dbReference>
<keyword evidence="6" id="KW-1185">Reference proteome</keyword>
<keyword evidence="1 5" id="KW-0436">Ligase</keyword>
<evidence type="ECO:0000256" key="2">
    <source>
        <dbReference type="ARBA" id="ARBA00022741"/>
    </source>
</evidence>
<comment type="caution">
    <text evidence="5">The sequence shown here is derived from an EMBL/GenBank/DDBJ whole genome shotgun (WGS) entry which is preliminary data.</text>
</comment>
<protein>
    <submittedName>
        <fullName evidence="5">UDP-N-acetylmuramoyl-tripeptide--D-alanyl-D-alanine ligase</fullName>
    </submittedName>
</protein>
<dbReference type="AlphaFoldDB" id="A0AA41YPV3"/>
<dbReference type="Proteomes" id="UP001165679">
    <property type="component" value="Unassembled WGS sequence"/>
</dbReference>
<accession>A0AA41YPV3</accession>
<feature type="domain" description="Mur ligase C-terminal" evidence="4">
    <location>
        <begin position="59"/>
        <end position="163"/>
    </location>
</feature>
<dbReference type="GO" id="GO:0016881">
    <property type="term" value="F:acid-amino acid ligase activity"/>
    <property type="evidence" value="ECO:0007669"/>
    <property type="project" value="InterPro"/>
</dbReference>
<name>A0AA41YPV3_9PROT</name>
<evidence type="ECO:0000259" key="4">
    <source>
        <dbReference type="Pfam" id="PF02875"/>
    </source>
</evidence>
<sequence>GAPGGHRARNAVAALLAATALGADLDRGAAALAGFAPMAGRGARRRIRVPGGEALLLDESYNASSPAVRAALAVLALQPARRRIVVLGDMLELGEAGPAEHLGLAPDIAACADLLFACGPLMRLPFAAIPPAQRGAHAPDSDALAPIVAGALRPGDAVLVKGSLGSRMKRVVLALEPPEEVG</sequence>